<dbReference type="PANTHER" id="PTHR21235:SF2">
    <property type="entry name" value="IMIDAZOLE GLYCEROL PHOSPHATE SYNTHASE HISHF"/>
    <property type="match status" value="1"/>
</dbReference>
<dbReference type="EMBL" id="AP012050">
    <property type="protein sequence ID" value="BAM47474.1"/>
    <property type="molecule type" value="Genomic_DNA"/>
</dbReference>
<name>K0IYF1_AMPXN</name>
<keyword evidence="5 9" id="KW-0368">Histidine biosynthesis</keyword>
<evidence type="ECO:0000256" key="8">
    <source>
        <dbReference type="ARBA" id="ARBA00047838"/>
    </source>
</evidence>
<evidence type="ECO:0000313" key="11">
    <source>
        <dbReference type="EMBL" id="BAM47474.1"/>
    </source>
</evidence>
<dbReference type="GO" id="GO:0000105">
    <property type="term" value="P:L-histidine biosynthetic process"/>
    <property type="evidence" value="ECO:0007669"/>
    <property type="project" value="UniProtKB-UniRule"/>
</dbReference>
<accession>K0IYF1</accession>
<dbReference type="PATRIC" id="fig|698758.3.peg.1340"/>
<comment type="similarity">
    <text evidence="2 9 10">Belongs to the HisA/HisF family.</text>
</comment>
<evidence type="ECO:0000256" key="4">
    <source>
        <dbReference type="ARBA" id="ARBA00022605"/>
    </source>
</evidence>
<dbReference type="GO" id="GO:0000107">
    <property type="term" value="F:imidazoleglycerol-phosphate synthase activity"/>
    <property type="evidence" value="ECO:0007669"/>
    <property type="project" value="UniProtKB-UniRule"/>
</dbReference>
<proteinExistence type="inferred from homology"/>
<evidence type="ECO:0000256" key="2">
    <source>
        <dbReference type="ARBA" id="ARBA00009667"/>
    </source>
</evidence>
<dbReference type="InterPro" id="IPR004651">
    <property type="entry name" value="HisF"/>
</dbReference>
<dbReference type="InterPro" id="IPR011060">
    <property type="entry name" value="RibuloseP-bd_barrel"/>
</dbReference>
<gene>
    <name evidence="9 11" type="primary">hisF</name>
    <name evidence="11" type="ordered locus">AXY_13420</name>
</gene>
<evidence type="ECO:0000256" key="6">
    <source>
        <dbReference type="ARBA" id="ARBA00023239"/>
    </source>
</evidence>
<dbReference type="HOGENOM" id="CLU_048577_4_0_9"/>
<dbReference type="UniPathway" id="UPA00031">
    <property type="reaction ID" value="UER00010"/>
</dbReference>
<feature type="active site" evidence="9">
    <location>
        <position position="11"/>
    </location>
</feature>
<comment type="subunit">
    <text evidence="3 9">Heterodimer of HisH and HisF.</text>
</comment>
<dbReference type="InterPro" id="IPR013785">
    <property type="entry name" value="Aldolase_TIM"/>
</dbReference>
<dbReference type="Gene3D" id="3.20.20.70">
    <property type="entry name" value="Aldolase class I"/>
    <property type="match status" value="1"/>
</dbReference>
<dbReference type="Pfam" id="PF00977">
    <property type="entry name" value="His_biosynth"/>
    <property type="match status" value="1"/>
</dbReference>
<dbReference type="Proteomes" id="UP000006294">
    <property type="component" value="Chromosome"/>
</dbReference>
<comment type="function">
    <text evidence="7 9">IGPS catalyzes the conversion of PRFAR and glutamine to IGP, AICAR and glutamate. The HisF subunit catalyzes the cyclization activity that produces IGP and AICAR from PRFAR using the ammonia provided by the HisH subunit.</text>
</comment>
<evidence type="ECO:0000313" key="12">
    <source>
        <dbReference type="Proteomes" id="UP000006294"/>
    </source>
</evidence>
<dbReference type="EC" id="4.3.2.10" evidence="9"/>
<dbReference type="PANTHER" id="PTHR21235">
    <property type="entry name" value="IMIDAZOLE GLYCEROL PHOSPHATE SYNTHASE SUBUNIT HISF/H IGP SYNTHASE SUBUNIT HISF/H"/>
    <property type="match status" value="1"/>
</dbReference>
<dbReference type="HAMAP" id="MF_01013">
    <property type="entry name" value="HisF"/>
    <property type="match status" value="1"/>
</dbReference>
<dbReference type="GO" id="GO:0016829">
    <property type="term" value="F:lyase activity"/>
    <property type="evidence" value="ECO:0007669"/>
    <property type="project" value="UniProtKB-KW"/>
</dbReference>
<dbReference type="InterPro" id="IPR050064">
    <property type="entry name" value="IGPS_HisA/HisF"/>
</dbReference>
<dbReference type="STRING" id="698758.AXY_13420"/>
<dbReference type="KEGG" id="axl:AXY_13420"/>
<keyword evidence="4 9" id="KW-0028">Amino-acid biosynthesis</keyword>
<dbReference type="InterPro" id="IPR006062">
    <property type="entry name" value="His_biosynth"/>
</dbReference>
<keyword evidence="9" id="KW-0963">Cytoplasm</keyword>
<evidence type="ECO:0000256" key="10">
    <source>
        <dbReference type="RuleBase" id="RU003657"/>
    </source>
</evidence>
<reference evidence="11 12" key="1">
    <citation type="submission" date="2011-01" db="EMBL/GenBank/DDBJ databases">
        <title>Whole genome sequence of Amphibacillus xylinus NBRC 15112.</title>
        <authorList>
            <person name="Nakazawa H."/>
            <person name="Katano Y."/>
            <person name="Nakamura S."/>
            <person name="Sasagawa M."/>
            <person name="Fukada J."/>
            <person name="Arai T."/>
            <person name="Sasakura N."/>
            <person name="Mochizuki D."/>
            <person name="Hosoyama A."/>
            <person name="Harada K."/>
            <person name="Horikawa H."/>
            <person name="Kato Y."/>
            <person name="Harada T."/>
            <person name="Sasaki K."/>
            <person name="Sekiguchi M."/>
            <person name="Hodoyama M."/>
            <person name="Nishiko R."/>
            <person name="Narita H."/>
            <person name="Hanamaki A."/>
            <person name="Hata C."/>
            <person name="Konno Y."/>
            <person name="Niimura Y."/>
            <person name="Yamazaki S."/>
            <person name="Fujita N."/>
        </authorList>
    </citation>
    <scope>NUCLEOTIDE SEQUENCE [LARGE SCALE GENOMIC DNA]</scope>
    <source>
        <strain evidence="12">ATCC 51415 / DSM 6626 / JCM 7361 / LMG 17667 / NBRC 15112 / Ep01</strain>
    </source>
</reference>
<protein>
    <recommendedName>
        <fullName evidence="9">Imidazole glycerol phosphate synthase subunit HisF</fullName>
        <ecNumber evidence="9">4.3.2.10</ecNumber>
    </recommendedName>
    <alternativeName>
        <fullName evidence="9">IGP synthase cyclase subunit</fullName>
    </alternativeName>
    <alternativeName>
        <fullName evidence="9">IGP synthase subunit HisF</fullName>
    </alternativeName>
    <alternativeName>
        <fullName evidence="9">ImGP synthase subunit HisF</fullName>
        <shortName evidence="9">IGPS subunit HisF</shortName>
    </alternativeName>
</protein>
<dbReference type="AlphaFoldDB" id="K0IYF1"/>
<evidence type="ECO:0000256" key="9">
    <source>
        <dbReference type="HAMAP-Rule" id="MF_01013"/>
    </source>
</evidence>
<dbReference type="GO" id="GO:0005737">
    <property type="term" value="C:cytoplasm"/>
    <property type="evidence" value="ECO:0007669"/>
    <property type="project" value="UniProtKB-SubCell"/>
</dbReference>
<keyword evidence="12" id="KW-1185">Reference proteome</keyword>
<feature type="active site" evidence="9">
    <location>
        <position position="130"/>
    </location>
</feature>
<dbReference type="eggNOG" id="COG0107">
    <property type="taxonomic scope" value="Bacteria"/>
</dbReference>
<evidence type="ECO:0000256" key="1">
    <source>
        <dbReference type="ARBA" id="ARBA00005091"/>
    </source>
</evidence>
<comment type="pathway">
    <text evidence="1 9">Amino-acid biosynthesis; L-histidine biosynthesis; L-histidine from 5-phospho-alpha-D-ribose 1-diphosphate: step 5/9.</text>
</comment>
<evidence type="ECO:0000256" key="7">
    <source>
        <dbReference type="ARBA" id="ARBA00025475"/>
    </source>
</evidence>
<comment type="subcellular location">
    <subcellularLocation>
        <location evidence="9">Cytoplasm</location>
    </subcellularLocation>
</comment>
<dbReference type="CDD" id="cd04731">
    <property type="entry name" value="HisF"/>
    <property type="match status" value="1"/>
</dbReference>
<evidence type="ECO:0000256" key="3">
    <source>
        <dbReference type="ARBA" id="ARBA00011152"/>
    </source>
</evidence>
<dbReference type="NCBIfam" id="TIGR00735">
    <property type="entry name" value="hisF"/>
    <property type="match status" value="1"/>
</dbReference>
<sequence>MDIKRIIPCLDMKDGFVVKGTQFIDLRQLGNPIEMAKKYSDAGADELVLLDISATDENRQTRLDLVKEIKQVISIPLIVGGGIKSLTDIDAVLNAGADKVSIGSAAVNNPNLINQAFEKYTSTRIVIAIDAKKQQNNWTVMTKGGKNDTGIDAIKWAQEVEQRGAGEILLTSMDRDGVKSGYDIELTKAIANAVAIPVIASGGVGSPDDFVEVFKQTNASAGLAASIFHEETYTVADVKRLCKASEVMIREAGL</sequence>
<comment type="catalytic activity">
    <reaction evidence="8 9">
        <text>5-[(5-phospho-1-deoxy-D-ribulos-1-ylimino)methylamino]-1-(5-phospho-beta-D-ribosyl)imidazole-4-carboxamide + L-glutamine = D-erythro-1-(imidazol-4-yl)glycerol 3-phosphate + 5-amino-1-(5-phospho-beta-D-ribosyl)imidazole-4-carboxamide + L-glutamate + H(+)</text>
        <dbReference type="Rhea" id="RHEA:24793"/>
        <dbReference type="ChEBI" id="CHEBI:15378"/>
        <dbReference type="ChEBI" id="CHEBI:29985"/>
        <dbReference type="ChEBI" id="CHEBI:58278"/>
        <dbReference type="ChEBI" id="CHEBI:58359"/>
        <dbReference type="ChEBI" id="CHEBI:58475"/>
        <dbReference type="ChEBI" id="CHEBI:58525"/>
        <dbReference type="EC" id="4.3.2.10"/>
    </reaction>
</comment>
<keyword evidence="6 9" id="KW-0456">Lyase</keyword>
<evidence type="ECO:0000256" key="5">
    <source>
        <dbReference type="ARBA" id="ARBA00023102"/>
    </source>
</evidence>
<dbReference type="SUPFAM" id="SSF51366">
    <property type="entry name" value="Ribulose-phoshate binding barrel"/>
    <property type="match status" value="1"/>
</dbReference>
<dbReference type="OrthoDB" id="9781903at2"/>
<dbReference type="RefSeq" id="WP_015010078.1">
    <property type="nucleotide sequence ID" value="NC_018704.1"/>
</dbReference>
<organism evidence="11 12">
    <name type="scientific">Amphibacillus xylanus (strain ATCC 51415 / DSM 6626 / JCM 7361 / LMG 17667 / NBRC 15112 / Ep01)</name>
    <dbReference type="NCBI Taxonomy" id="698758"/>
    <lineage>
        <taxon>Bacteria</taxon>
        <taxon>Bacillati</taxon>
        <taxon>Bacillota</taxon>
        <taxon>Bacilli</taxon>
        <taxon>Bacillales</taxon>
        <taxon>Bacillaceae</taxon>
        <taxon>Amphibacillus</taxon>
    </lineage>
</organism>